<feature type="compositionally biased region" description="Pro residues" evidence="1">
    <location>
        <begin position="141"/>
        <end position="152"/>
    </location>
</feature>
<evidence type="ECO:0000256" key="1">
    <source>
        <dbReference type="SAM" id="MobiDB-lite"/>
    </source>
</evidence>
<feature type="region of interest" description="Disordered" evidence="1">
    <location>
        <begin position="365"/>
        <end position="384"/>
    </location>
</feature>
<keyword evidence="3" id="KW-1185">Reference proteome</keyword>
<dbReference type="Proteomes" id="UP001177023">
    <property type="component" value="Unassembled WGS sequence"/>
</dbReference>
<gene>
    <name evidence="2" type="ORF">MSPICULIGERA_LOCUS13043</name>
</gene>
<proteinExistence type="predicted"/>
<evidence type="ECO:0000313" key="3">
    <source>
        <dbReference type="Proteomes" id="UP001177023"/>
    </source>
</evidence>
<accession>A0AA36CV09</accession>
<evidence type="ECO:0000313" key="2">
    <source>
        <dbReference type="EMBL" id="CAJ0574715.1"/>
    </source>
</evidence>
<reference evidence="2" key="1">
    <citation type="submission" date="2023-06" db="EMBL/GenBank/DDBJ databases">
        <authorList>
            <person name="Delattre M."/>
        </authorList>
    </citation>
    <scope>NUCLEOTIDE SEQUENCE</scope>
    <source>
        <strain evidence="2">AF72</strain>
    </source>
</reference>
<feature type="non-terminal residue" evidence="2">
    <location>
        <position position="441"/>
    </location>
</feature>
<protein>
    <submittedName>
        <fullName evidence="2">Uncharacterized protein</fullName>
    </submittedName>
</protein>
<dbReference type="AlphaFoldDB" id="A0AA36CV09"/>
<feature type="region of interest" description="Disordered" evidence="1">
    <location>
        <begin position="141"/>
        <end position="207"/>
    </location>
</feature>
<sequence length="441" mass="49424">MGQVEVGVILQSEAARLYYLPLRKAQPIRIDLGEIPVELARWVVRVKEGRDVRMFALEAHREPFDMRRVGRFVEIILLDCRVDEAGEIVPSNPVFWKVTDPNGVHPHDAVLRHTFWARLAFAPHAPGTIEAQIVEIALPASPSPNLPAPPPKQQIRKPAPESSPPDRRVPDWIEPSGPHPLDVTYEKKKRSSLPVKKSGKEKVQQPQETVEDLFGHLDLSSSFEDLPLNPSLFNNNPPGMPSKSQEIKVRQLGNTPPFPTEEERRRQFEASLRAFDFNKFNSAASHPPNGNQPVESHAAPIQPVVANSPVKLVGSFEREKVEMQSPKISVPEMFKDQVLQKVQKSPSNSSVKDSFKEMVVASLSRSPSPTQLQMPEAPPSPPTSPELAKFLNEIKIDPRDGSFPDACYKRWALLIDEDPLLADVIAEEFSDYYAQLFPNMV</sequence>
<name>A0AA36CV09_9BILA</name>
<dbReference type="EMBL" id="CATQJA010002632">
    <property type="protein sequence ID" value="CAJ0574715.1"/>
    <property type="molecule type" value="Genomic_DNA"/>
</dbReference>
<organism evidence="2 3">
    <name type="scientific">Mesorhabditis spiculigera</name>
    <dbReference type="NCBI Taxonomy" id="96644"/>
    <lineage>
        <taxon>Eukaryota</taxon>
        <taxon>Metazoa</taxon>
        <taxon>Ecdysozoa</taxon>
        <taxon>Nematoda</taxon>
        <taxon>Chromadorea</taxon>
        <taxon>Rhabditida</taxon>
        <taxon>Rhabditina</taxon>
        <taxon>Rhabditomorpha</taxon>
        <taxon>Rhabditoidea</taxon>
        <taxon>Rhabditidae</taxon>
        <taxon>Mesorhabditinae</taxon>
        <taxon>Mesorhabditis</taxon>
    </lineage>
</organism>
<comment type="caution">
    <text evidence="2">The sequence shown here is derived from an EMBL/GenBank/DDBJ whole genome shotgun (WGS) entry which is preliminary data.</text>
</comment>